<feature type="compositionally biased region" description="Basic and acidic residues" evidence="1">
    <location>
        <begin position="400"/>
        <end position="418"/>
    </location>
</feature>
<feature type="compositionally biased region" description="Polar residues" evidence="1">
    <location>
        <begin position="93"/>
        <end position="102"/>
    </location>
</feature>
<evidence type="ECO:0000313" key="2">
    <source>
        <dbReference type="EMBL" id="ROT72145.1"/>
    </source>
</evidence>
<reference evidence="2 3" key="2">
    <citation type="submission" date="2019-01" db="EMBL/GenBank/DDBJ databases">
        <title>The decoding of complex shrimp genome reveals the adaptation for benthos swimmer, frequently molting mechanism and breeding impact on genome.</title>
        <authorList>
            <person name="Sun Y."/>
            <person name="Gao Y."/>
            <person name="Yu Y."/>
        </authorList>
    </citation>
    <scope>NUCLEOTIDE SEQUENCE [LARGE SCALE GENOMIC DNA]</scope>
    <source>
        <tissue evidence="2">Muscle</tissue>
    </source>
</reference>
<feature type="compositionally biased region" description="Polar residues" evidence="1">
    <location>
        <begin position="735"/>
        <end position="750"/>
    </location>
</feature>
<feature type="region of interest" description="Disordered" evidence="1">
    <location>
        <begin position="140"/>
        <end position="163"/>
    </location>
</feature>
<feature type="region of interest" description="Disordered" evidence="1">
    <location>
        <begin position="487"/>
        <end position="546"/>
    </location>
</feature>
<feature type="region of interest" description="Disordered" evidence="1">
    <location>
        <begin position="190"/>
        <end position="314"/>
    </location>
</feature>
<gene>
    <name evidence="2" type="ORF">C7M84_009479</name>
</gene>
<organism evidence="2 3">
    <name type="scientific">Penaeus vannamei</name>
    <name type="common">Whiteleg shrimp</name>
    <name type="synonym">Litopenaeus vannamei</name>
    <dbReference type="NCBI Taxonomy" id="6689"/>
    <lineage>
        <taxon>Eukaryota</taxon>
        <taxon>Metazoa</taxon>
        <taxon>Ecdysozoa</taxon>
        <taxon>Arthropoda</taxon>
        <taxon>Crustacea</taxon>
        <taxon>Multicrustacea</taxon>
        <taxon>Malacostraca</taxon>
        <taxon>Eumalacostraca</taxon>
        <taxon>Eucarida</taxon>
        <taxon>Decapoda</taxon>
        <taxon>Dendrobranchiata</taxon>
        <taxon>Penaeoidea</taxon>
        <taxon>Penaeidae</taxon>
        <taxon>Penaeus</taxon>
    </lineage>
</organism>
<keyword evidence="3" id="KW-1185">Reference proteome</keyword>
<dbReference type="OrthoDB" id="10634133at2759"/>
<feature type="compositionally biased region" description="Basic and acidic residues" evidence="1">
    <location>
        <begin position="283"/>
        <end position="314"/>
    </location>
</feature>
<dbReference type="Proteomes" id="UP000283509">
    <property type="component" value="Unassembled WGS sequence"/>
</dbReference>
<dbReference type="AlphaFoldDB" id="A0A3R7PHN3"/>
<feature type="region of interest" description="Disordered" evidence="1">
    <location>
        <begin position="400"/>
        <end position="460"/>
    </location>
</feature>
<feature type="region of interest" description="Disordered" evidence="1">
    <location>
        <begin position="341"/>
        <end position="379"/>
    </location>
</feature>
<proteinExistence type="predicted"/>
<feature type="region of interest" description="Disordered" evidence="1">
    <location>
        <begin position="69"/>
        <end position="103"/>
    </location>
</feature>
<sequence length="885" mass="95848">MSLSPSPNKSKYHMRRALKLTAVALVVVLVFSWRYGGQSAPVLHPAAVESGERIEEKEPLAAVHIYDRHEEDVSATSQVNEGSWAPSYRDENSSGNTQSSIPSLLDYYDEDKSTEGGLGQGDDAEEDKNGFFNIFNFFGGQEDSVEDGMSPEGGSEEKMQGGNATEVLTDGTKAEDGGINVAGNNQSSVAELSQNATVEGEAQQDSKGEGEASASSSAAKAEDDVSKVPSEVQPSIAPDVEKAVVEGSDVGTTKTDAEQIAEPDNGSTKVDAEIENSATDRTFQSRDRTTRERPNFPEKRTLNFPNTEDRLPNHTDVIEDSIGRLGDLIGGIRDVVEVLKKTKDTPPVSEGGEDPQQQQVGGAAGNLTSAKHEALKPGGKLHGHISELLMLTGHLTDLLRESQKGKEEQDKLQTKDSTEGFLQPASVSQGTEAQDKQMGEPIASPANPDEPIAPHTNPDQMKILEVTPMETETQDENKQVLETVPETLAPSDVKENPVNQTQEPADLLDPRYPSDEAGTSDTVKRASGSTEREPVANGWLETQTPLQNPITNLLERDGPYVEPAAAVQVQEGERVDPSKIQEITGEIQETGTLQEQMHERVEPVAIIQEGERLEPVDAYKQEAATNTLQEQASDLVEPVAIQQEGERVEPVNTLQEQAGEQMKPISMLEKQGEPMQPVEPENTLQEQADKPVEPAGVIQEVSRVEPIVDGIQGGEPAEQVNTLQEQTGEHLEPGNTVQEETGVRSQSTDALQREAGELREPVNAALEPASERLEPANEFQEPPNERTEPVPAAQEPTTNAEEPKYQNREPVSEGNGDQVDNVHNMLTNLKNMVHGLHSRLDNIPTKNQGNATSEPGENRLSGGRFSEQPTDEPGRRAASTTEPLP</sequence>
<accession>A0A3R7PHN3</accession>
<reference evidence="2 3" key="1">
    <citation type="submission" date="2018-04" db="EMBL/GenBank/DDBJ databases">
        <authorList>
            <person name="Zhang X."/>
            <person name="Yuan J."/>
            <person name="Li F."/>
            <person name="Xiang J."/>
        </authorList>
    </citation>
    <scope>NUCLEOTIDE SEQUENCE [LARGE SCALE GENOMIC DNA]</scope>
    <source>
        <tissue evidence="2">Muscle</tissue>
    </source>
</reference>
<protein>
    <submittedName>
        <fullName evidence="2">Uncharacterized protein</fullName>
    </submittedName>
</protein>
<feature type="compositionally biased region" description="Basic and acidic residues" evidence="1">
    <location>
        <begin position="751"/>
        <end position="760"/>
    </location>
</feature>
<name>A0A3R7PHN3_PENVA</name>
<dbReference type="EMBL" id="QCYY01002199">
    <property type="protein sequence ID" value="ROT72145.1"/>
    <property type="molecule type" value="Genomic_DNA"/>
</dbReference>
<comment type="caution">
    <text evidence="2">The sequence shown here is derived from an EMBL/GenBank/DDBJ whole genome shotgun (WGS) entry which is preliminary data.</text>
</comment>
<feature type="region of interest" description="Disordered" evidence="1">
    <location>
        <begin position="671"/>
        <end position="697"/>
    </location>
</feature>
<feature type="compositionally biased region" description="Polar residues" evidence="1">
    <location>
        <begin position="844"/>
        <end position="855"/>
    </location>
</feature>
<evidence type="ECO:0000313" key="3">
    <source>
        <dbReference type="Proteomes" id="UP000283509"/>
    </source>
</evidence>
<feature type="region of interest" description="Disordered" evidence="1">
    <location>
        <begin position="722"/>
        <end position="885"/>
    </location>
</feature>
<evidence type="ECO:0000256" key="1">
    <source>
        <dbReference type="SAM" id="MobiDB-lite"/>
    </source>
</evidence>
<feature type="compositionally biased region" description="Basic and acidic residues" evidence="1">
    <location>
        <begin position="801"/>
        <end position="811"/>
    </location>
</feature>